<gene>
    <name evidence="2" type="ORF">NCTC13184_01054</name>
</gene>
<dbReference type="AlphaFoldDB" id="A0A378WKE8"/>
<evidence type="ECO:0000313" key="3">
    <source>
        <dbReference type="Proteomes" id="UP000255082"/>
    </source>
</evidence>
<dbReference type="Proteomes" id="UP000255082">
    <property type="component" value="Unassembled WGS sequence"/>
</dbReference>
<name>A0A378WKE8_9NOCA</name>
<feature type="region of interest" description="Disordered" evidence="1">
    <location>
        <begin position="1"/>
        <end position="25"/>
    </location>
</feature>
<proteinExistence type="predicted"/>
<evidence type="ECO:0000256" key="1">
    <source>
        <dbReference type="SAM" id="MobiDB-lite"/>
    </source>
</evidence>
<organism evidence="2 3">
    <name type="scientific">Nocardia africana</name>
    <dbReference type="NCBI Taxonomy" id="134964"/>
    <lineage>
        <taxon>Bacteria</taxon>
        <taxon>Bacillati</taxon>
        <taxon>Actinomycetota</taxon>
        <taxon>Actinomycetes</taxon>
        <taxon>Mycobacteriales</taxon>
        <taxon>Nocardiaceae</taxon>
        <taxon>Nocardia</taxon>
    </lineage>
</organism>
<sequence>MGTPELWDGGEEAPGRVPAPTAGPGSYLHHEDGSWSFVGDDGWPVGAEEFYAELTGAVATPPVIDVQPESVTDFEVDSSDRRPRN</sequence>
<evidence type="ECO:0000313" key="2">
    <source>
        <dbReference type="EMBL" id="SUA41709.1"/>
    </source>
</evidence>
<accession>A0A378WKE8</accession>
<dbReference type="RefSeq" id="WP_062961878.1">
    <property type="nucleotide sequence ID" value="NZ_JAJFOE010000001.1"/>
</dbReference>
<protein>
    <submittedName>
        <fullName evidence="2">Uncharacterized protein</fullName>
    </submittedName>
</protein>
<reference evidence="2 3" key="1">
    <citation type="submission" date="2018-06" db="EMBL/GenBank/DDBJ databases">
        <authorList>
            <consortium name="Pathogen Informatics"/>
            <person name="Doyle S."/>
        </authorList>
    </citation>
    <scope>NUCLEOTIDE SEQUENCE [LARGE SCALE GENOMIC DNA]</scope>
    <source>
        <strain evidence="2 3">NCTC13184</strain>
    </source>
</reference>
<dbReference type="OrthoDB" id="4570469at2"/>
<dbReference type="EMBL" id="UGRU01000001">
    <property type="protein sequence ID" value="SUA41709.1"/>
    <property type="molecule type" value="Genomic_DNA"/>
</dbReference>